<feature type="region of interest" description="Disordered" evidence="1">
    <location>
        <begin position="465"/>
        <end position="503"/>
    </location>
</feature>
<evidence type="ECO:0000256" key="1">
    <source>
        <dbReference type="SAM" id="MobiDB-lite"/>
    </source>
</evidence>
<feature type="compositionally biased region" description="Polar residues" evidence="1">
    <location>
        <begin position="465"/>
        <end position="487"/>
    </location>
</feature>
<protein>
    <submittedName>
        <fullName evidence="2">Putative portal protein</fullName>
    </submittedName>
</protein>
<dbReference type="EMBL" id="MT142569">
    <property type="protein sequence ID" value="QJA85348.1"/>
    <property type="molecule type" value="Genomic_DNA"/>
</dbReference>
<proteinExistence type="predicted"/>
<sequence length="503" mass="57984">MAELIKLADRVHPLYEYNKETWELYFDSVKGGDEFITEDNLFSHRLEDPEDYDERLERGYYLNYCDTIPSIYNSFIFRSNIERPPDDSIKDFRANVDGRGTDISAYIKRAGYFSSVFGVMHILVDINSEGGRIISKADEKNLRPYCSMIYPTKLRDWAVDDFGNFIWVLIESEYYDDKDPLYEREIRKHYKLITKEYWKVEDEEGNLVESGINSLGYIPIITMYHKDLTDDKVGESMLKDIVYVNRTIMNWCSCIDEMIERQTFSQLVLPDDGTLAEASETGDDPLIRVSTSSVWTANAESRWPPQFISPNVENITTIWSLVLDHVKEMFRMAGLIGSSDDLYVSRSGRAAQMGFLGVNSSLAEKAAKYQEFENTISKMVYEYMGRDMDDFKEVKYPDSFDVTALSEEITTYFSIMERNFSTTLNKTIMRSIARRSTPLAPSDIRLKIEEEIESNSGIVEPVNALGNQDGSNNVGNPNAQNISNTFRGQKDKKFDEVTKRKKE</sequence>
<feature type="compositionally biased region" description="Basic and acidic residues" evidence="1">
    <location>
        <begin position="488"/>
        <end position="503"/>
    </location>
</feature>
<evidence type="ECO:0000313" key="2">
    <source>
        <dbReference type="EMBL" id="QJA74419.1"/>
    </source>
</evidence>
<organism evidence="2">
    <name type="scientific">viral metagenome</name>
    <dbReference type="NCBI Taxonomy" id="1070528"/>
    <lineage>
        <taxon>unclassified sequences</taxon>
        <taxon>metagenomes</taxon>
        <taxon>organismal metagenomes</taxon>
    </lineage>
</organism>
<gene>
    <name evidence="2" type="ORF">MM415A02012_0011</name>
    <name evidence="3" type="ORF">MM415B02230_0002</name>
</gene>
<reference evidence="2" key="1">
    <citation type="submission" date="2020-03" db="EMBL/GenBank/DDBJ databases">
        <title>The deep terrestrial virosphere.</title>
        <authorList>
            <person name="Holmfeldt K."/>
            <person name="Nilsson E."/>
            <person name="Simone D."/>
            <person name="Lopez-Fernandez M."/>
            <person name="Wu X."/>
            <person name="de Brujin I."/>
            <person name="Lundin D."/>
            <person name="Andersson A."/>
            <person name="Bertilsson S."/>
            <person name="Dopson M."/>
        </authorList>
    </citation>
    <scope>NUCLEOTIDE SEQUENCE</scope>
    <source>
        <strain evidence="2">MM415A02012</strain>
        <strain evidence="3">MM415B02230</strain>
    </source>
</reference>
<name>A0A6M3JWI8_9ZZZZ</name>
<accession>A0A6M3JWI8</accession>
<evidence type="ECO:0000313" key="3">
    <source>
        <dbReference type="EMBL" id="QJA85348.1"/>
    </source>
</evidence>
<dbReference type="EMBL" id="MT142096">
    <property type="protein sequence ID" value="QJA74419.1"/>
    <property type="molecule type" value="Genomic_DNA"/>
</dbReference>
<dbReference type="AlphaFoldDB" id="A0A6M3JWI8"/>